<name>A0A937W338_UNCTE</name>
<comment type="caution">
    <text evidence="12">The sequence shown here is derived from an EMBL/GenBank/DDBJ whole genome shotgun (WGS) entry which is preliminary data.</text>
</comment>
<dbReference type="InterPro" id="IPR004732">
    <property type="entry name" value="Transaldolase_2"/>
</dbReference>
<dbReference type="SUPFAM" id="SSF53697">
    <property type="entry name" value="SIS domain"/>
    <property type="match status" value="1"/>
</dbReference>
<comment type="similarity">
    <text evidence="4">Belongs to the transaldolase family. Type 2 subfamily.</text>
</comment>
<keyword evidence="12" id="KW-0413">Isomerase</keyword>
<dbReference type="InterPro" id="IPR001585">
    <property type="entry name" value="TAL/FSA"/>
</dbReference>
<evidence type="ECO:0000256" key="4">
    <source>
        <dbReference type="ARBA" id="ARBA00008426"/>
    </source>
</evidence>
<keyword evidence="7 12" id="KW-0808">Transferase</keyword>
<keyword evidence="9" id="KW-0704">Schiff base</keyword>
<dbReference type="GO" id="GO:0005737">
    <property type="term" value="C:cytoplasm"/>
    <property type="evidence" value="ECO:0007669"/>
    <property type="project" value="UniProtKB-SubCell"/>
</dbReference>
<dbReference type="PROSITE" id="PS51463">
    <property type="entry name" value="P_GLUCOSE_ISOMERASE_3"/>
    <property type="match status" value="1"/>
</dbReference>
<dbReference type="GO" id="GO:0004801">
    <property type="term" value="F:transaldolase activity"/>
    <property type="evidence" value="ECO:0007669"/>
    <property type="project" value="UniProtKB-UniRule"/>
</dbReference>
<reference evidence="12" key="1">
    <citation type="submission" date="2019-03" db="EMBL/GenBank/DDBJ databases">
        <title>Lake Tanganyika Metagenome-Assembled Genomes (MAGs).</title>
        <authorList>
            <person name="Tran P."/>
        </authorList>
    </citation>
    <scope>NUCLEOTIDE SEQUENCE</scope>
    <source>
        <strain evidence="12">K_DeepCast_65m_m2_066</strain>
    </source>
</reference>
<dbReference type="Pfam" id="PF00923">
    <property type="entry name" value="TAL_FSA"/>
    <property type="match status" value="1"/>
</dbReference>
<evidence type="ECO:0000256" key="9">
    <source>
        <dbReference type="ARBA" id="ARBA00023270"/>
    </source>
</evidence>
<dbReference type="InterPro" id="IPR013785">
    <property type="entry name" value="Aldolase_TIM"/>
</dbReference>
<dbReference type="GO" id="GO:0006098">
    <property type="term" value="P:pentose-phosphate shunt"/>
    <property type="evidence" value="ECO:0007669"/>
    <property type="project" value="UniProtKB-UniRule"/>
</dbReference>
<dbReference type="Proteomes" id="UP000712673">
    <property type="component" value="Unassembled WGS sequence"/>
</dbReference>
<dbReference type="InterPro" id="IPR046348">
    <property type="entry name" value="SIS_dom_sf"/>
</dbReference>
<dbReference type="EC" id="2.2.1.2" evidence="5 11"/>
<dbReference type="InterPro" id="IPR001672">
    <property type="entry name" value="G6P_Isomerase"/>
</dbReference>
<dbReference type="Gene3D" id="3.20.20.70">
    <property type="entry name" value="Aldolase class I"/>
    <property type="match status" value="1"/>
</dbReference>
<dbReference type="SUPFAM" id="SSF51569">
    <property type="entry name" value="Aldolase"/>
    <property type="match status" value="1"/>
</dbReference>
<dbReference type="NCBIfam" id="NF007080">
    <property type="entry name" value="PRK09533.1"/>
    <property type="match status" value="1"/>
</dbReference>
<evidence type="ECO:0000256" key="6">
    <source>
        <dbReference type="ARBA" id="ARBA00022490"/>
    </source>
</evidence>
<dbReference type="GO" id="GO:0006096">
    <property type="term" value="P:glycolytic process"/>
    <property type="evidence" value="ECO:0007669"/>
    <property type="project" value="InterPro"/>
</dbReference>
<comment type="function">
    <text evidence="1">Transaldolase is important for the balance of metabolites in the pentose-phosphate pathway.</text>
</comment>
<evidence type="ECO:0000256" key="5">
    <source>
        <dbReference type="ARBA" id="ARBA00013151"/>
    </source>
</evidence>
<dbReference type="InterPro" id="IPR018225">
    <property type="entry name" value="Transaldolase_AS"/>
</dbReference>
<evidence type="ECO:0000256" key="3">
    <source>
        <dbReference type="ARBA" id="ARBA00004857"/>
    </source>
</evidence>
<evidence type="ECO:0000256" key="8">
    <source>
        <dbReference type="ARBA" id="ARBA00023126"/>
    </source>
</evidence>
<organism evidence="12 13">
    <name type="scientific">Tectimicrobiota bacterium</name>
    <dbReference type="NCBI Taxonomy" id="2528274"/>
    <lineage>
        <taxon>Bacteria</taxon>
        <taxon>Pseudomonadati</taxon>
        <taxon>Nitrospinota/Tectimicrobiota group</taxon>
        <taxon>Candidatus Tectimicrobiota</taxon>
    </lineage>
</organism>
<dbReference type="PANTHER" id="PTHR10683:SF31">
    <property type="entry name" value="TRANSALDOLASE"/>
    <property type="match status" value="1"/>
</dbReference>
<evidence type="ECO:0000256" key="2">
    <source>
        <dbReference type="ARBA" id="ARBA00004496"/>
    </source>
</evidence>
<accession>A0A937W338</accession>
<comment type="pathway">
    <text evidence="3">Carbohydrate degradation; pentose phosphate pathway; D-glyceraldehyde 3-phosphate and beta-D-fructose 6-phosphate from D-ribose 5-phosphate and D-xylulose 5-phosphate (non-oxidative stage): step 2/3.</text>
</comment>
<dbReference type="PROSITE" id="PS01054">
    <property type="entry name" value="TRANSALDOLASE_1"/>
    <property type="match status" value="1"/>
</dbReference>
<dbReference type="PROSITE" id="PS00958">
    <property type="entry name" value="TRANSALDOLASE_2"/>
    <property type="match status" value="1"/>
</dbReference>
<dbReference type="HAMAP" id="MF_00493">
    <property type="entry name" value="Transaldolase_2"/>
    <property type="match status" value="1"/>
</dbReference>
<dbReference type="NCBIfam" id="TIGR00876">
    <property type="entry name" value="tal_mycobact"/>
    <property type="match status" value="1"/>
</dbReference>
<feature type="non-terminal residue" evidence="12">
    <location>
        <position position="471"/>
    </location>
</feature>
<dbReference type="GO" id="GO:0004347">
    <property type="term" value="F:glucose-6-phosphate isomerase activity"/>
    <property type="evidence" value="ECO:0007669"/>
    <property type="project" value="InterPro"/>
</dbReference>
<gene>
    <name evidence="12" type="ORF">FJZ47_13760</name>
</gene>
<evidence type="ECO:0000256" key="1">
    <source>
        <dbReference type="ARBA" id="ARBA00003518"/>
    </source>
</evidence>
<dbReference type="GO" id="GO:0006094">
    <property type="term" value="P:gluconeogenesis"/>
    <property type="evidence" value="ECO:0007669"/>
    <property type="project" value="InterPro"/>
</dbReference>
<protein>
    <recommendedName>
        <fullName evidence="5 11">Transaldolase</fullName>
        <ecNumber evidence="5 11">2.2.1.2</ecNumber>
    </recommendedName>
</protein>
<evidence type="ECO:0000313" key="12">
    <source>
        <dbReference type="EMBL" id="MBM3224855.1"/>
    </source>
</evidence>
<dbReference type="EMBL" id="VGLS01000422">
    <property type="protein sequence ID" value="MBM3224855.1"/>
    <property type="molecule type" value="Genomic_DNA"/>
</dbReference>
<evidence type="ECO:0000256" key="7">
    <source>
        <dbReference type="ARBA" id="ARBA00022679"/>
    </source>
</evidence>
<evidence type="ECO:0000256" key="11">
    <source>
        <dbReference type="NCBIfam" id="TIGR00876"/>
    </source>
</evidence>
<keyword evidence="6" id="KW-0963">Cytoplasm</keyword>
<sequence length="471" mass="51653">MANPLLDIKQYGQSIWYDNIRRGLITSGELQSLVDNDGLMGVTSNPAIFEKAITGSTDYNEAIQALEQDHDMDAKALYEHLAIGDIQMAADVMAPVYASSNKRDGYVSLEVSPYLAHDTAGTIEEARRLWQAVSRPNVMIKVPATPAGVPAIQQLISDGINVNVTLLFQLSMYEAVAEAYVSGVEAFVASGGDPSGVASVASFFISRIDSAVDGALEARLKTAQSASERMMLRSLLGKIAIANAKLTYQRYKEIYRSARWQALAAKNPQTQRLLWASTSTKNPQYRDVIYVEELIGPDTVDTVPTATFDAFRDHGRPRASLEEHLEEAHDAIETLERVGISLPSIADKLLEEAVKLFVDPFDKLLSAVEKKRQALLANEIPRLSYTLPADLAANVQASLEDWRTTGKVRRLWNRDAALWSGTDEASWLGWLGITDDQLAHIEHLRDIAKDVQEAGFTHVLLLGMGGSSLGP</sequence>
<keyword evidence="8" id="KW-0570">Pentose shunt</keyword>
<dbReference type="PANTHER" id="PTHR10683">
    <property type="entry name" value="TRANSALDOLASE"/>
    <property type="match status" value="1"/>
</dbReference>
<dbReference type="GO" id="GO:0097367">
    <property type="term" value="F:carbohydrate derivative binding"/>
    <property type="evidence" value="ECO:0007669"/>
    <property type="project" value="InterPro"/>
</dbReference>
<dbReference type="NCBIfam" id="NF002881">
    <property type="entry name" value="PRK03343.1"/>
    <property type="match status" value="1"/>
</dbReference>
<comment type="catalytic activity">
    <reaction evidence="10">
        <text>D-sedoheptulose 7-phosphate + D-glyceraldehyde 3-phosphate = D-erythrose 4-phosphate + beta-D-fructose 6-phosphate</text>
        <dbReference type="Rhea" id="RHEA:17053"/>
        <dbReference type="ChEBI" id="CHEBI:16897"/>
        <dbReference type="ChEBI" id="CHEBI:57483"/>
        <dbReference type="ChEBI" id="CHEBI:57634"/>
        <dbReference type="ChEBI" id="CHEBI:59776"/>
        <dbReference type="EC" id="2.2.1.2"/>
    </reaction>
</comment>
<evidence type="ECO:0000313" key="13">
    <source>
        <dbReference type="Proteomes" id="UP000712673"/>
    </source>
</evidence>
<evidence type="ECO:0000256" key="10">
    <source>
        <dbReference type="ARBA" id="ARBA00048810"/>
    </source>
</evidence>
<dbReference type="AlphaFoldDB" id="A0A937W338"/>
<comment type="subcellular location">
    <subcellularLocation>
        <location evidence="2">Cytoplasm</location>
    </subcellularLocation>
</comment>
<proteinExistence type="inferred from homology"/>
<dbReference type="CDD" id="cd00955">
    <property type="entry name" value="Transaldolase_like"/>
    <property type="match status" value="1"/>
</dbReference>